<dbReference type="SMART" id="SM00700">
    <property type="entry name" value="JHBP"/>
    <property type="match status" value="1"/>
</dbReference>
<organism evidence="1 2">
    <name type="scientific">Ranatra chinensis</name>
    <dbReference type="NCBI Taxonomy" id="642074"/>
    <lineage>
        <taxon>Eukaryota</taxon>
        <taxon>Metazoa</taxon>
        <taxon>Ecdysozoa</taxon>
        <taxon>Arthropoda</taxon>
        <taxon>Hexapoda</taxon>
        <taxon>Insecta</taxon>
        <taxon>Pterygota</taxon>
        <taxon>Neoptera</taxon>
        <taxon>Paraneoptera</taxon>
        <taxon>Hemiptera</taxon>
        <taxon>Heteroptera</taxon>
        <taxon>Panheteroptera</taxon>
        <taxon>Nepomorpha</taxon>
        <taxon>Nepidae</taxon>
        <taxon>Ranatrinae</taxon>
        <taxon>Ranatra</taxon>
    </lineage>
</organism>
<comment type="caution">
    <text evidence="1">The sequence shown here is derived from an EMBL/GenBank/DDBJ whole genome shotgun (WGS) entry which is preliminary data.</text>
</comment>
<accession>A0ABD0YMB3</accession>
<evidence type="ECO:0000313" key="2">
    <source>
        <dbReference type="Proteomes" id="UP001558652"/>
    </source>
</evidence>
<reference evidence="1 2" key="1">
    <citation type="submission" date="2024-07" db="EMBL/GenBank/DDBJ databases">
        <title>Chromosome-level genome assembly of the water stick insect Ranatra chinensis (Heteroptera: Nepidae).</title>
        <authorList>
            <person name="Liu X."/>
        </authorList>
    </citation>
    <scope>NUCLEOTIDE SEQUENCE [LARGE SCALE GENOMIC DNA]</scope>
    <source>
        <strain evidence="1">Cailab_2021Rc</strain>
        <tissue evidence="1">Muscle</tissue>
    </source>
</reference>
<dbReference type="PANTHER" id="PTHR11008:SF32">
    <property type="entry name" value="CIRCADIAN CLOCK-CONTROLLED PROTEIN DAYWAKE-RELATED"/>
    <property type="match status" value="1"/>
</dbReference>
<evidence type="ECO:0008006" key="3">
    <source>
        <dbReference type="Google" id="ProtNLM"/>
    </source>
</evidence>
<keyword evidence="2" id="KW-1185">Reference proteome</keyword>
<dbReference type="PANTHER" id="PTHR11008">
    <property type="entry name" value="PROTEIN TAKEOUT-LIKE PROTEIN"/>
    <property type="match status" value="1"/>
</dbReference>
<sequence length="154" mass="17708">MFTHIFYFRIDLKKQHLDLDISIPKLNIQGKYEVSGNVLVLAINGKGDANLTIDSINLKIGLDWEDKQKKGNLHSHITGYKVDFTVARLYIYFDNLFNGDKLLGENMNTFLNENWEAVLTDFRPAIGQTVGETVKLILNNIFEIIPFDMLFPEK</sequence>
<gene>
    <name evidence="1" type="ORF">AAG570_010365</name>
</gene>
<name>A0ABD0YMB3_9HEMI</name>
<dbReference type="InterPro" id="IPR038606">
    <property type="entry name" value="To_sf"/>
</dbReference>
<dbReference type="EMBL" id="JBFDAA010000005">
    <property type="protein sequence ID" value="KAL1132410.1"/>
    <property type="molecule type" value="Genomic_DNA"/>
</dbReference>
<dbReference type="Pfam" id="PF06585">
    <property type="entry name" value="JHBP"/>
    <property type="match status" value="1"/>
</dbReference>
<proteinExistence type="predicted"/>
<dbReference type="Proteomes" id="UP001558652">
    <property type="component" value="Unassembled WGS sequence"/>
</dbReference>
<dbReference type="Gene3D" id="3.15.10.30">
    <property type="entry name" value="Haemolymph juvenile hormone binding protein"/>
    <property type="match status" value="1"/>
</dbReference>
<evidence type="ECO:0000313" key="1">
    <source>
        <dbReference type="EMBL" id="KAL1132410.1"/>
    </source>
</evidence>
<dbReference type="AlphaFoldDB" id="A0ABD0YMB3"/>
<dbReference type="InterPro" id="IPR010562">
    <property type="entry name" value="Haemolymph_juvenile_hormone-bd"/>
</dbReference>
<protein>
    <recommendedName>
        <fullName evidence="3">Protein takeout</fullName>
    </recommendedName>
</protein>